<dbReference type="CDD" id="cd03808">
    <property type="entry name" value="GT4_CapM-like"/>
    <property type="match status" value="1"/>
</dbReference>
<proteinExistence type="predicted"/>
<dbReference type="InterPro" id="IPR001296">
    <property type="entry name" value="Glyco_trans_1"/>
</dbReference>
<dbReference type="GO" id="GO:0016757">
    <property type="term" value="F:glycosyltransferase activity"/>
    <property type="evidence" value="ECO:0007669"/>
    <property type="project" value="InterPro"/>
</dbReference>
<accession>A0A0S6UDW1</accession>
<evidence type="ECO:0000313" key="3">
    <source>
        <dbReference type="EMBL" id="GAF26381.1"/>
    </source>
</evidence>
<feature type="domain" description="Glycosyl transferase family 1" evidence="1">
    <location>
        <begin position="197"/>
        <end position="360"/>
    </location>
</feature>
<evidence type="ECO:0000259" key="1">
    <source>
        <dbReference type="Pfam" id="PF00534"/>
    </source>
</evidence>
<reference evidence="3" key="1">
    <citation type="journal article" date="2014" name="Gene">
        <title>Genome-guided analysis of transformation efficiency and carbon dioxide assimilation by Moorella thermoacetica Y72.</title>
        <authorList>
            <person name="Tsukahara K."/>
            <person name="Kita A."/>
            <person name="Nakashimada Y."/>
            <person name="Hoshino T."/>
            <person name="Murakami K."/>
        </authorList>
    </citation>
    <scope>NUCLEOTIDE SEQUENCE [LARGE SCALE GENOMIC DNA]</scope>
    <source>
        <strain evidence="3">Y72</strain>
    </source>
</reference>
<dbReference type="PANTHER" id="PTHR45947">
    <property type="entry name" value="SULFOQUINOVOSYL TRANSFERASE SQD2"/>
    <property type="match status" value="1"/>
</dbReference>
<dbReference type="AlphaFoldDB" id="A0A0S6UDW1"/>
<name>A0A0S6UDW1_NEOTH</name>
<dbReference type="InterPro" id="IPR028098">
    <property type="entry name" value="Glyco_trans_4-like_N"/>
</dbReference>
<feature type="domain" description="Glycosyltransferase subfamily 4-like N-terminal" evidence="2">
    <location>
        <begin position="34"/>
        <end position="172"/>
    </location>
</feature>
<dbReference type="SUPFAM" id="SSF53756">
    <property type="entry name" value="UDP-Glycosyltransferase/glycogen phosphorylase"/>
    <property type="match status" value="1"/>
</dbReference>
<dbReference type="PANTHER" id="PTHR45947:SF3">
    <property type="entry name" value="SULFOQUINOVOSYL TRANSFERASE SQD2"/>
    <property type="match status" value="1"/>
</dbReference>
<dbReference type="Gene3D" id="3.40.50.2000">
    <property type="entry name" value="Glycogen Phosphorylase B"/>
    <property type="match status" value="2"/>
</dbReference>
<organism evidence="3">
    <name type="scientific">Moorella thermoacetica Y72</name>
    <dbReference type="NCBI Taxonomy" id="1325331"/>
    <lineage>
        <taxon>Bacteria</taxon>
        <taxon>Bacillati</taxon>
        <taxon>Bacillota</taxon>
        <taxon>Clostridia</taxon>
        <taxon>Neomoorellales</taxon>
        <taxon>Neomoorellaceae</taxon>
        <taxon>Neomoorella</taxon>
    </lineage>
</organism>
<keyword evidence="3" id="KW-0808">Transferase</keyword>
<dbReference type="InterPro" id="IPR050194">
    <property type="entry name" value="Glycosyltransferase_grp1"/>
</dbReference>
<sequence>MAGVEKLTNTKGKVLFVATVYTHVAAFHLPFMQLLQGKGYEVHAAASPDQGRKEEVEAIGVRCWDIPFSRSPYSLKNWRAFKELYRLFKSCRFDLIHVHTPVASFLGRYLARATGQGPVLYTAHGFHFFHGAPLRNWLLYYPAERLAARWTDGLIVMNREDYDSAIKMGFRPGENLFYVHGVGVDVDKFNSIVSSRSLRDKLGLKADDIVITCIAELIPRKNHLFLLKAWSRLTKKICSAHLLLVGDGVLRQALECWVNGKSVSRVHFLGFRRDIPQLVQEANIVVLVSRHEGLPRSLMEAMAAGKPVVASSVRGNRDLVDHGRTGFLVELGDVEGLAGYLELLARDENLRLALGRAGREKIGDYSLDKVLAEMDAVYSRYLPG</sequence>
<dbReference type="Pfam" id="PF13439">
    <property type="entry name" value="Glyco_transf_4"/>
    <property type="match status" value="1"/>
</dbReference>
<gene>
    <name evidence="3" type="ORF">MTY_1721</name>
</gene>
<dbReference type="Proteomes" id="UP000063718">
    <property type="component" value="Unassembled WGS sequence"/>
</dbReference>
<dbReference type="EMBL" id="DF238840">
    <property type="protein sequence ID" value="GAF26381.1"/>
    <property type="molecule type" value="Genomic_DNA"/>
</dbReference>
<evidence type="ECO:0000259" key="2">
    <source>
        <dbReference type="Pfam" id="PF13439"/>
    </source>
</evidence>
<dbReference type="Pfam" id="PF00534">
    <property type="entry name" value="Glycos_transf_1"/>
    <property type="match status" value="1"/>
</dbReference>
<protein>
    <submittedName>
        <fullName evidence="3">Glycosyltransferase</fullName>
    </submittedName>
</protein>